<sequence>MFDDTADERPHVIKDAKGKRPQFYKPDGVDQLMSMVMVLANEMSVMRDRMDAQERVAKLNGLDLAAGIEKLELDEAALKERETWRQDFLDRLFYLARKEATEAANAETREGFRETIEDIAVN</sequence>
<gene>
    <name evidence="1" type="ORF">ACFQDM_09860</name>
</gene>
<accession>A0ABW1S9Z8</accession>
<proteinExistence type="predicted"/>
<evidence type="ECO:0008006" key="3">
    <source>
        <dbReference type="Google" id="ProtNLM"/>
    </source>
</evidence>
<dbReference type="Proteomes" id="UP001596303">
    <property type="component" value="Unassembled WGS sequence"/>
</dbReference>
<dbReference type="EMBL" id="JBHSSW010000012">
    <property type="protein sequence ID" value="MFC6198386.1"/>
    <property type="molecule type" value="Genomic_DNA"/>
</dbReference>
<keyword evidence="2" id="KW-1185">Reference proteome</keyword>
<name>A0ABW1S9Z8_9PROT</name>
<dbReference type="RefSeq" id="WP_377378552.1">
    <property type="nucleotide sequence ID" value="NZ_JBHSSW010000012.1"/>
</dbReference>
<evidence type="ECO:0000313" key="1">
    <source>
        <dbReference type="EMBL" id="MFC6198386.1"/>
    </source>
</evidence>
<reference evidence="2" key="1">
    <citation type="journal article" date="2019" name="Int. J. Syst. Evol. Microbiol.">
        <title>The Global Catalogue of Microorganisms (GCM) 10K type strain sequencing project: providing services to taxonomists for standard genome sequencing and annotation.</title>
        <authorList>
            <consortium name="The Broad Institute Genomics Platform"/>
            <consortium name="The Broad Institute Genome Sequencing Center for Infectious Disease"/>
            <person name="Wu L."/>
            <person name="Ma J."/>
        </authorList>
    </citation>
    <scope>NUCLEOTIDE SEQUENCE [LARGE SCALE GENOMIC DNA]</scope>
    <source>
        <strain evidence="2">CGMCC-1.15741</strain>
    </source>
</reference>
<organism evidence="1 2">
    <name type="scientific">Ponticaulis profundi</name>
    <dbReference type="NCBI Taxonomy" id="2665222"/>
    <lineage>
        <taxon>Bacteria</taxon>
        <taxon>Pseudomonadati</taxon>
        <taxon>Pseudomonadota</taxon>
        <taxon>Alphaproteobacteria</taxon>
        <taxon>Hyphomonadales</taxon>
        <taxon>Hyphomonadaceae</taxon>
        <taxon>Ponticaulis</taxon>
    </lineage>
</organism>
<comment type="caution">
    <text evidence="1">The sequence shown here is derived from an EMBL/GenBank/DDBJ whole genome shotgun (WGS) entry which is preliminary data.</text>
</comment>
<protein>
    <recommendedName>
        <fullName evidence="3">Terminase small subunit</fullName>
    </recommendedName>
</protein>
<evidence type="ECO:0000313" key="2">
    <source>
        <dbReference type="Proteomes" id="UP001596303"/>
    </source>
</evidence>